<dbReference type="SUPFAM" id="SSF53335">
    <property type="entry name" value="S-adenosyl-L-methionine-dependent methyltransferases"/>
    <property type="match status" value="1"/>
</dbReference>
<dbReference type="NCBIfam" id="TIGR01444">
    <property type="entry name" value="fkbM_fam"/>
    <property type="match status" value="1"/>
</dbReference>
<dbReference type="InterPro" id="IPR052514">
    <property type="entry name" value="SAM-dependent_MTase"/>
</dbReference>
<dbReference type="Proteomes" id="UP001526430">
    <property type="component" value="Unassembled WGS sequence"/>
</dbReference>
<dbReference type="GO" id="GO:0008168">
    <property type="term" value="F:methyltransferase activity"/>
    <property type="evidence" value="ECO:0007669"/>
    <property type="project" value="UniProtKB-KW"/>
</dbReference>
<proteinExistence type="predicted"/>
<organism evidence="2 3">
    <name type="scientific">Sabulicella glaciei</name>
    <dbReference type="NCBI Taxonomy" id="2984948"/>
    <lineage>
        <taxon>Bacteria</taxon>
        <taxon>Pseudomonadati</taxon>
        <taxon>Pseudomonadota</taxon>
        <taxon>Alphaproteobacteria</taxon>
        <taxon>Acetobacterales</taxon>
        <taxon>Acetobacteraceae</taxon>
        <taxon>Sabulicella</taxon>
    </lineage>
</organism>
<protein>
    <submittedName>
        <fullName evidence="2">FkbM family methyltransferase</fullName>
    </submittedName>
</protein>
<dbReference type="RefSeq" id="WP_301589389.1">
    <property type="nucleotide sequence ID" value="NZ_JAPFQI010000003.1"/>
</dbReference>
<keyword evidence="2" id="KW-0808">Transferase</keyword>
<reference evidence="2 3" key="1">
    <citation type="submission" date="2022-10" db="EMBL/GenBank/DDBJ databases">
        <title>Roseococcus glaciei nov., sp. nov., isolated from glacier.</title>
        <authorList>
            <person name="Liu Q."/>
            <person name="Xin Y.-H."/>
        </authorList>
    </citation>
    <scope>NUCLEOTIDE SEQUENCE [LARGE SCALE GENOMIC DNA]</scope>
    <source>
        <strain evidence="2 3">MDT2-1-1</strain>
    </source>
</reference>
<name>A0ABT3NTK5_9PROT</name>
<dbReference type="Pfam" id="PF05050">
    <property type="entry name" value="Methyltransf_21"/>
    <property type="match status" value="1"/>
</dbReference>
<keyword evidence="3" id="KW-1185">Reference proteome</keyword>
<dbReference type="GO" id="GO:0032259">
    <property type="term" value="P:methylation"/>
    <property type="evidence" value="ECO:0007669"/>
    <property type="project" value="UniProtKB-KW"/>
</dbReference>
<evidence type="ECO:0000313" key="2">
    <source>
        <dbReference type="EMBL" id="MCW8085490.1"/>
    </source>
</evidence>
<keyword evidence="2" id="KW-0489">Methyltransferase</keyword>
<gene>
    <name evidence="2" type="ORF">OF850_07620</name>
</gene>
<dbReference type="EMBL" id="JAPFQI010000003">
    <property type="protein sequence ID" value="MCW8085490.1"/>
    <property type="molecule type" value="Genomic_DNA"/>
</dbReference>
<feature type="domain" description="Methyltransferase FkbM" evidence="1">
    <location>
        <begin position="39"/>
        <end position="199"/>
    </location>
</feature>
<dbReference type="PANTHER" id="PTHR34203:SF15">
    <property type="entry name" value="SLL1173 PROTEIN"/>
    <property type="match status" value="1"/>
</dbReference>
<accession>A0ABT3NTK5</accession>
<dbReference type="PANTHER" id="PTHR34203">
    <property type="entry name" value="METHYLTRANSFERASE, FKBM FAMILY PROTEIN"/>
    <property type="match status" value="1"/>
</dbReference>
<dbReference type="Gene3D" id="3.40.50.150">
    <property type="entry name" value="Vaccinia Virus protein VP39"/>
    <property type="match status" value="1"/>
</dbReference>
<evidence type="ECO:0000259" key="1">
    <source>
        <dbReference type="Pfam" id="PF05050"/>
    </source>
</evidence>
<dbReference type="InterPro" id="IPR029063">
    <property type="entry name" value="SAM-dependent_MTases_sf"/>
</dbReference>
<sequence length="257" mass="27761">MPGAAAVGRSLRLYHDRARRPALDAFYARFLGPGDLAFDLGAHVGDRTLCFRRLGARVVAVEPQPALQRALRLLLRGDVGVTRVAALLAAEEGEGVLRLNRANPTVATASEAFITAACGAPGWEGQEWDAAIAVPRVTLDALVARHGLPHFLKLDVEGYEAEALAGLSQAPRALSFEWTTIQRDIAHAALDRLAALGFRHFNASLGESLRWEFGEAVDAASLRRWLDALPAAANSGDIYAGLEPERLRAEEEAWLAR</sequence>
<comment type="caution">
    <text evidence="2">The sequence shown here is derived from an EMBL/GenBank/DDBJ whole genome shotgun (WGS) entry which is preliminary data.</text>
</comment>
<evidence type="ECO:0000313" key="3">
    <source>
        <dbReference type="Proteomes" id="UP001526430"/>
    </source>
</evidence>
<dbReference type="InterPro" id="IPR006342">
    <property type="entry name" value="FkbM_mtfrase"/>
</dbReference>